<dbReference type="RefSeq" id="WP_033503694.1">
    <property type="nucleotide sequence ID" value="NZ_CP011786.1"/>
</dbReference>
<evidence type="ECO:0000256" key="1">
    <source>
        <dbReference type="ARBA" id="ARBA00006739"/>
    </source>
</evidence>
<dbReference type="PANTHER" id="PTHR43685">
    <property type="entry name" value="GLYCOSYLTRANSFERASE"/>
    <property type="match status" value="1"/>
</dbReference>
<comment type="caution">
    <text evidence="5">The sequence shown here is derived from an EMBL/GenBank/DDBJ whole genome shotgun (WGS) entry which is preliminary data.</text>
</comment>
<proteinExistence type="inferred from homology"/>
<dbReference type="AlphaFoldDB" id="A0A086Z1Z2"/>
<dbReference type="PATRIC" id="fig|1437605.7.peg.995"/>
<reference evidence="5 6" key="1">
    <citation type="submission" date="2014-03" db="EMBL/GenBank/DDBJ databases">
        <title>Genomics of Bifidobacteria.</title>
        <authorList>
            <person name="Ventura M."/>
            <person name="Milani C."/>
            <person name="Lugli G.A."/>
        </authorList>
    </citation>
    <scope>NUCLEOTIDE SEQUENCE [LARGE SCALE GENOMIC DNA]</scope>
    <source>
        <strain evidence="5 6">DSM 22766</strain>
    </source>
</reference>
<dbReference type="Gene3D" id="3.90.550.10">
    <property type="entry name" value="Spore Coat Polysaccharide Biosynthesis Protein SpsA, Chain A"/>
    <property type="match status" value="1"/>
</dbReference>
<name>A0A086Z1Z2_9BIFI</name>
<dbReference type="Proteomes" id="UP000029015">
    <property type="component" value="Unassembled WGS sequence"/>
</dbReference>
<evidence type="ECO:0000256" key="2">
    <source>
        <dbReference type="ARBA" id="ARBA00022676"/>
    </source>
</evidence>
<feature type="domain" description="Glycosyltransferase 2-like" evidence="4">
    <location>
        <begin position="19"/>
        <end position="167"/>
    </location>
</feature>
<dbReference type="InterPro" id="IPR001173">
    <property type="entry name" value="Glyco_trans_2-like"/>
</dbReference>
<accession>A0A086Z1Z2</accession>
<dbReference type="Pfam" id="PF00535">
    <property type="entry name" value="Glycos_transf_2"/>
    <property type="match status" value="1"/>
</dbReference>
<protein>
    <submittedName>
        <fullName evidence="5">Glycosyl transferase family 2</fullName>
    </submittedName>
</protein>
<evidence type="ECO:0000313" key="5">
    <source>
        <dbReference type="EMBL" id="KFI40542.1"/>
    </source>
</evidence>
<organism evidence="5 6">
    <name type="scientific">Bifidobacterium actinocoloniiforme DSM 22766</name>
    <dbReference type="NCBI Taxonomy" id="1437605"/>
    <lineage>
        <taxon>Bacteria</taxon>
        <taxon>Bacillati</taxon>
        <taxon>Actinomycetota</taxon>
        <taxon>Actinomycetes</taxon>
        <taxon>Bifidobacteriales</taxon>
        <taxon>Bifidobacteriaceae</taxon>
        <taxon>Bifidobacterium</taxon>
    </lineage>
</organism>
<dbReference type="InterPro" id="IPR029044">
    <property type="entry name" value="Nucleotide-diphossugar_trans"/>
</dbReference>
<dbReference type="STRING" id="1437605.AB656_04860"/>
<evidence type="ECO:0000313" key="6">
    <source>
        <dbReference type="Proteomes" id="UP000029015"/>
    </source>
</evidence>
<keyword evidence="6" id="KW-1185">Reference proteome</keyword>
<dbReference type="SUPFAM" id="SSF53448">
    <property type="entry name" value="Nucleotide-diphospho-sugar transferases"/>
    <property type="match status" value="1"/>
</dbReference>
<keyword evidence="3 5" id="KW-0808">Transferase</keyword>
<evidence type="ECO:0000256" key="3">
    <source>
        <dbReference type="ARBA" id="ARBA00022679"/>
    </source>
</evidence>
<sequence>MDIQTGSATDGTQASLPFSLLMPVYAGDRADYVRKALLSNTVEQNLPPSQVVLVQDGPVGSGIAQLLDSLPAMLTEQFIAAGRADKQPELEIVRLPHNAGLAKALNQGLRHCGYDLVARADSDDISMPERFEAIVPLLTGSAGNRFDVVGSFIQEFSDEQDDPGQVRELPTGGAELEAFARLRSPLHHPSVAFRRSVVASVGGYPEGQGRFEDYLLWERMILAGARLCNVPLPLVLYRVDAGAYERRGGLPMFIDELRMQNRFRSDGFTTAPQFVRNVCIRALYRLLPTPVRTVGYRCLTGLRHALRPVRE</sequence>
<keyword evidence="2" id="KW-0328">Glycosyltransferase</keyword>
<evidence type="ECO:0000259" key="4">
    <source>
        <dbReference type="Pfam" id="PF00535"/>
    </source>
</evidence>
<dbReference type="InterPro" id="IPR050834">
    <property type="entry name" value="Glycosyltransf_2"/>
</dbReference>
<dbReference type="OrthoDB" id="7665907at2"/>
<dbReference type="PANTHER" id="PTHR43685:SF5">
    <property type="entry name" value="GLYCOSYLTRANSFERASE EPSE-RELATED"/>
    <property type="match status" value="1"/>
</dbReference>
<dbReference type="EMBL" id="JGYK01000001">
    <property type="protein sequence ID" value="KFI40542.1"/>
    <property type="molecule type" value="Genomic_DNA"/>
</dbReference>
<dbReference type="GO" id="GO:0016757">
    <property type="term" value="F:glycosyltransferase activity"/>
    <property type="evidence" value="ECO:0007669"/>
    <property type="project" value="UniProtKB-KW"/>
</dbReference>
<gene>
    <name evidence="5" type="ORF">BACT_1246</name>
</gene>
<comment type="similarity">
    <text evidence="1">Belongs to the glycosyltransferase 2 family.</text>
</comment>
<dbReference type="eggNOG" id="COG1215">
    <property type="taxonomic scope" value="Bacteria"/>
</dbReference>
<dbReference type="KEGG" id="bact:AB656_04860"/>